<organism evidence="5 6">
    <name type="scientific">Filobasidium floriforme</name>
    <dbReference type="NCBI Taxonomy" id="5210"/>
    <lineage>
        <taxon>Eukaryota</taxon>
        <taxon>Fungi</taxon>
        <taxon>Dikarya</taxon>
        <taxon>Basidiomycota</taxon>
        <taxon>Agaricomycotina</taxon>
        <taxon>Tremellomycetes</taxon>
        <taxon>Filobasidiales</taxon>
        <taxon>Filobasidiaceae</taxon>
        <taxon>Filobasidium</taxon>
    </lineage>
</organism>
<protein>
    <recommendedName>
        <fullName evidence="4">Checkpoint protein</fullName>
    </recommendedName>
</protein>
<evidence type="ECO:0000256" key="2">
    <source>
        <dbReference type="ARBA" id="ARBA00005563"/>
    </source>
</evidence>
<accession>A0A8K0JM55</accession>
<dbReference type="PIRSF" id="PIRSF011312">
    <property type="entry name" value="Cell_cycle_HUS1"/>
    <property type="match status" value="1"/>
</dbReference>
<dbReference type="InterPro" id="IPR046938">
    <property type="entry name" value="DNA_clamp_sf"/>
</dbReference>
<dbReference type="GO" id="GO:0031573">
    <property type="term" value="P:mitotic intra-S DNA damage checkpoint signaling"/>
    <property type="evidence" value="ECO:0007669"/>
    <property type="project" value="TreeGrafter"/>
</dbReference>
<name>A0A8K0JM55_9TREE</name>
<dbReference type="InterPro" id="IPR016580">
    <property type="entry name" value="HUS1"/>
</dbReference>
<dbReference type="GO" id="GO:0033314">
    <property type="term" value="P:mitotic DNA replication checkpoint signaling"/>
    <property type="evidence" value="ECO:0007669"/>
    <property type="project" value="TreeGrafter"/>
</dbReference>
<comment type="similarity">
    <text evidence="2 4">Belongs to the HUS1 family.</text>
</comment>
<keyword evidence="6" id="KW-1185">Reference proteome</keyword>
<dbReference type="GO" id="GO:0030896">
    <property type="term" value="C:checkpoint clamp complex"/>
    <property type="evidence" value="ECO:0007669"/>
    <property type="project" value="InterPro"/>
</dbReference>
<proteinExistence type="inferred from homology"/>
<gene>
    <name evidence="5" type="ORF">FFLO_03041</name>
</gene>
<comment type="subcellular location">
    <subcellularLocation>
        <location evidence="1">Nucleus</location>
    </subcellularLocation>
</comment>
<evidence type="ECO:0000313" key="6">
    <source>
        <dbReference type="Proteomes" id="UP000812966"/>
    </source>
</evidence>
<reference evidence="5" key="1">
    <citation type="submission" date="2020-04" db="EMBL/GenBank/DDBJ databases">
        <title>Analysis of mating type loci in Filobasidium floriforme.</title>
        <authorList>
            <person name="Nowrousian M."/>
        </authorList>
    </citation>
    <scope>NUCLEOTIDE SEQUENCE</scope>
    <source>
        <strain evidence="5">CBS 6242</strain>
    </source>
</reference>
<dbReference type="PANTHER" id="PTHR12900:SF0">
    <property type="entry name" value="CHECKPOINT PROTEIN"/>
    <property type="match status" value="1"/>
</dbReference>
<dbReference type="EMBL" id="JABELV010000053">
    <property type="protein sequence ID" value="KAG7553534.1"/>
    <property type="molecule type" value="Genomic_DNA"/>
</dbReference>
<dbReference type="GO" id="GO:0006289">
    <property type="term" value="P:nucleotide-excision repair"/>
    <property type="evidence" value="ECO:0007669"/>
    <property type="project" value="TreeGrafter"/>
</dbReference>
<dbReference type="PANTHER" id="PTHR12900">
    <property type="entry name" value="MITOTIC AND DNA DAMAGE CHECKPOINT PROTEIN HUS1"/>
    <property type="match status" value="1"/>
</dbReference>
<dbReference type="GO" id="GO:0000723">
    <property type="term" value="P:telomere maintenance"/>
    <property type="evidence" value="ECO:0007669"/>
    <property type="project" value="TreeGrafter"/>
</dbReference>
<dbReference type="InterPro" id="IPR007150">
    <property type="entry name" value="HUS1/Mec3"/>
</dbReference>
<dbReference type="AlphaFoldDB" id="A0A8K0JM55"/>
<comment type="caution">
    <text evidence="5">The sequence shown here is derived from an EMBL/GenBank/DDBJ whole genome shotgun (WGS) entry which is preliminary data.</text>
</comment>
<evidence type="ECO:0000256" key="4">
    <source>
        <dbReference type="PIRNR" id="PIRNR011312"/>
    </source>
</evidence>
<dbReference type="Pfam" id="PF04005">
    <property type="entry name" value="Hus1"/>
    <property type="match status" value="1"/>
</dbReference>
<dbReference type="Proteomes" id="UP000812966">
    <property type="component" value="Unassembled WGS sequence"/>
</dbReference>
<evidence type="ECO:0000256" key="3">
    <source>
        <dbReference type="ARBA" id="ARBA00023242"/>
    </source>
</evidence>
<keyword evidence="3" id="KW-0539">Nucleus</keyword>
<dbReference type="GO" id="GO:0005730">
    <property type="term" value="C:nucleolus"/>
    <property type="evidence" value="ECO:0007669"/>
    <property type="project" value="InterPro"/>
</dbReference>
<dbReference type="SUPFAM" id="SSF55979">
    <property type="entry name" value="DNA clamp"/>
    <property type="match status" value="1"/>
</dbReference>
<sequence length="293" mass="31859">MRFRTKIINASLMNKVVKSLQSTAKSCVIKLGPESVHFIVSDSESGPSGVQIWSLASKVTLFDEYRIESRGNNEIYLEIGLEPLSKALRSAEMAGTTGRDSEAGVKLSKKNDKAVLVFDIVGQGNGPTPISITHDVTCLVLNPSRVAQLKEPLCPQPDIHVHLPSLAQLKGLASRFSHLGSTVLISANKKGEMLFTVQSDGLKMETRWEKLAIPNFNQEADQEPAQEVNPEEAPTFSVSISIKNLLKFLATNLANTTTIACICDNYCLIAYVYIGEPNEAAGVLTLFIPKSEA</sequence>
<evidence type="ECO:0000313" key="5">
    <source>
        <dbReference type="EMBL" id="KAG7553534.1"/>
    </source>
</evidence>
<dbReference type="GO" id="GO:0000724">
    <property type="term" value="P:double-strand break repair via homologous recombination"/>
    <property type="evidence" value="ECO:0007669"/>
    <property type="project" value="TreeGrafter"/>
</dbReference>
<dbReference type="GO" id="GO:0044778">
    <property type="term" value="P:meiotic DNA integrity checkpoint signaling"/>
    <property type="evidence" value="ECO:0007669"/>
    <property type="project" value="TreeGrafter"/>
</dbReference>
<dbReference type="GO" id="GO:0035861">
    <property type="term" value="C:site of double-strand break"/>
    <property type="evidence" value="ECO:0007669"/>
    <property type="project" value="TreeGrafter"/>
</dbReference>
<dbReference type="Gene3D" id="3.70.10.10">
    <property type="match status" value="1"/>
</dbReference>
<evidence type="ECO:0000256" key="1">
    <source>
        <dbReference type="ARBA" id="ARBA00004123"/>
    </source>
</evidence>